<protein>
    <submittedName>
        <fullName evidence="2">RNA-directed DNA polymerase from mobile element jockey-like protein</fullName>
    </submittedName>
</protein>
<evidence type="ECO:0000313" key="3">
    <source>
        <dbReference type="Proteomes" id="UP001145742"/>
    </source>
</evidence>
<gene>
    <name evidence="2" type="ORF">WISP_23173</name>
</gene>
<dbReference type="PROSITE" id="PS50878">
    <property type="entry name" value="RT_POL"/>
    <property type="match status" value="1"/>
</dbReference>
<name>A0ABQ9DT54_9PASS</name>
<accession>A0ABQ9DT54</accession>
<feature type="domain" description="Reverse transcriptase" evidence="1">
    <location>
        <begin position="1"/>
        <end position="179"/>
    </location>
</feature>
<organism evidence="2 3">
    <name type="scientific">Willisornis vidua</name>
    <name type="common">Xingu scale-backed antbird</name>
    <dbReference type="NCBI Taxonomy" id="1566151"/>
    <lineage>
        <taxon>Eukaryota</taxon>
        <taxon>Metazoa</taxon>
        <taxon>Chordata</taxon>
        <taxon>Craniata</taxon>
        <taxon>Vertebrata</taxon>
        <taxon>Euteleostomi</taxon>
        <taxon>Archelosauria</taxon>
        <taxon>Archosauria</taxon>
        <taxon>Dinosauria</taxon>
        <taxon>Saurischia</taxon>
        <taxon>Theropoda</taxon>
        <taxon>Coelurosauria</taxon>
        <taxon>Aves</taxon>
        <taxon>Neognathae</taxon>
        <taxon>Neoaves</taxon>
        <taxon>Telluraves</taxon>
        <taxon>Australaves</taxon>
        <taxon>Passeriformes</taxon>
        <taxon>Thamnophilidae</taxon>
        <taxon>Willisornis</taxon>
    </lineage>
</organism>
<comment type="caution">
    <text evidence="2">The sequence shown here is derived from an EMBL/GenBank/DDBJ whole genome shotgun (WGS) entry which is preliminary data.</text>
</comment>
<dbReference type="PANTHER" id="PTHR33332">
    <property type="entry name" value="REVERSE TRANSCRIPTASE DOMAIN-CONTAINING PROTEIN"/>
    <property type="match status" value="1"/>
</dbReference>
<proteinExistence type="predicted"/>
<reference evidence="2" key="1">
    <citation type="submission" date="2019-10" db="EMBL/GenBank/DDBJ databases">
        <authorList>
            <person name="Soares A.E.R."/>
            <person name="Aleixo A."/>
            <person name="Schneider P."/>
            <person name="Miyaki C.Y."/>
            <person name="Schneider M.P."/>
            <person name="Mello C."/>
            <person name="Vasconcelos A.T.R."/>
        </authorList>
    </citation>
    <scope>NUCLEOTIDE SEQUENCE</scope>
    <source>
        <tissue evidence="2">Muscle</tissue>
    </source>
</reference>
<keyword evidence="3" id="KW-1185">Reference proteome</keyword>
<dbReference type="InterPro" id="IPR000477">
    <property type="entry name" value="RT_dom"/>
</dbReference>
<dbReference type="EMBL" id="WHWB01032502">
    <property type="protein sequence ID" value="KAJ7425499.1"/>
    <property type="molecule type" value="Genomic_DNA"/>
</dbReference>
<sequence length="179" mass="20020">MEQFILSAITQHLQDRQGLRRSQNGFRKGRSCLTSLIFFYDQVTHLVDEEKAVDVLYLDLSRAFCIVSYSILLEKLVACGLDRGTHLWFKSWLDGRAQRVLVNGAASSWQPVTIVVPQGSVLGPILFNTFTDDLVKGLSPSLTSLQMAPSWEGVLTYWKAEGLCRGTLIGWRDGLIPMG</sequence>
<evidence type="ECO:0000259" key="1">
    <source>
        <dbReference type="PROSITE" id="PS50878"/>
    </source>
</evidence>
<dbReference type="Pfam" id="PF00078">
    <property type="entry name" value="RVT_1"/>
    <property type="match status" value="1"/>
</dbReference>
<evidence type="ECO:0000313" key="2">
    <source>
        <dbReference type="EMBL" id="KAJ7425499.1"/>
    </source>
</evidence>
<dbReference type="Proteomes" id="UP001145742">
    <property type="component" value="Unassembled WGS sequence"/>
</dbReference>